<evidence type="ECO:0000259" key="6">
    <source>
        <dbReference type="PROSITE" id="PS50865"/>
    </source>
</evidence>
<sequence>MSSDAENFPILQMASVSSTMVTRFLTIEQMDQLALEAQRVFQLCIIPESQITDYEKEVNGVMCNCLGMIDYELEQMATASPSSNGDNNSPLALLQSFRSNLATPINLQNLLIMSDPSVRTKKIRCHAFWQLRKLTTSIRSIWKTKLPNGKQFTLELMKICGTILDPTKDITTHHQRCHAPESCVCHEIAWSLMVNSLINNRASADDTFKVLQQFNWRAVFELRKKPLVSRSKAGDSSQATTYFDVTLFHELHLVAVRAWKEQSIPKEQLIAFVQELGSCNVFFIRNLKHILSGEIWSVTINTIQNPEERLVHLMEHMNITNGETIPSSTRVEDALPFVDMIIAYFSCFISPTSSCRNDQELKLLDALVFNVAKELRNVNESCLLSDYLALEQTGREEYANTGRRKFERCLHLLEMWEIIKKESEEERATRFIEMYGGGDASNDEKRHRKKNLKERASAMKDVIHRVPGNDNSQYDLCANCFTLESDLERRLLKCSACHQIKYCTVKCQKDHWKKIHKQTCSNVHTKSQSGNNKKKKKTSNKKKKGR</sequence>
<accession>A0AAD3D0X7</accession>
<dbReference type="GO" id="GO:0008270">
    <property type="term" value="F:zinc ion binding"/>
    <property type="evidence" value="ECO:0007669"/>
    <property type="project" value="UniProtKB-KW"/>
</dbReference>
<dbReference type="Proteomes" id="UP001054902">
    <property type="component" value="Unassembled WGS sequence"/>
</dbReference>
<keyword evidence="2 4" id="KW-0863">Zinc-finger</keyword>
<reference evidence="7 8" key="1">
    <citation type="journal article" date="2021" name="Sci. Rep.">
        <title>The genome of the diatom Chaetoceros tenuissimus carries an ancient integrated fragment of an extant virus.</title>
        <authorList>
            <person name="Hongo Y."/>
            <person name="Kimura K."/>
            <person name="Takaki Y."/>
            <person name="Yoshida Y."/>
            <person name="Baba S."/>
            <person name="Kobayashi G."/>
            <person name="Nagasaki K."/>
            <person name="Hano T."/>
            <person name="Tomaru Y."/>
        </authorList>
    </citation>
    <scope>NUCLEOTIDE SEQUENCE [LARGE SCALE GENOMIC DNA]</scope>
    <source>
        <strain evidence="7 8">NIES-3715</strain>
    </source>
</reference>
<dbReference type="PROSITE" id="PS01360">
    <property type="entry name" value="ZF_MYND_1"/>
    <property type="match status" value="1"/>
</dbReference>
<keyword evidence="3" id="KW-0862">Zinc</keyword>
<dbReference type="InterPro" id="IPR002893">
    <property type="entry name" value="Znf_MYND"/>
</dbReference>
<evidence type="ECO:0000256" key="5">
    <source>
        <dbReference type="SAM" id="MobiDB-lite"/>
    </source>
</evidence>
<organism evidence="7 8">
    <name type="scientific">Chaetoceros tenuissimus</name>
    <dbReference type="NCBI Taxonomy" id="426638"/>
    <lineage>
        <taxon>Eukaryota</taxon>
        <taxon>Sar</taxon>
        <taxon>Stramenopiles</taxon>
        <taxon>Ochrophyta</taxon>
        <taxon>Bacillariophyta</taxon>
        <taxon>Coscinodiscophyceae</taxon>
        <taxon>Chaetocerotophycidae</taxon>
        <taxon>Chaetocerotales</taxon>
        <taxon>Chaetocerotaceae</taxon>
        <taxon>Chaetoceros</taxon>
    </lineage>
</organism>
<dbReference type="Gene3D" id="6.10.140.2220">
    <property type="match status" value="1"/>
</dbReference>
<dbReference type="AlphaFoldDB" id="A0AAD3D0X7"/>
<evidence type="ECO:0000256" key="1">
    <source>
        <dbReference type="ARBA" id="ARBA00022723"/>
    </source>
</evidence>
<feature type="region of interest" description="Disordered" evidence="5">
    <location>
        <begin position="521"/>
        <end position="546"/>
    </location>
</feature>
<evidence type="ECO:0000256" key="4">
    <source>
        <dbReference type="PROSITE-ProRule" id="PRU00134"/>
    </source>
</evidence>
<dbReference type="EMBL" id="BLLK01000051">
    <property type="protein sequence ID" value="GFH55659.1"/>
    <property type="molecule type" value="Genomic_DNA"/>
</dbReference>
<evidence type="ECO:0000313" key="8">
    <source>
        <dbReference type="Proteomes" id="UP001054902"/>
    </source>
</evidence>
<keyword evidence="8" id="KW-1185">Reference proteome</keyword>
<evidence type="ECO:0000313" key="7">
    <source>
        <dbReference type="EMBL" id="GFH55659.1"/>
    </source>
</evidence>
<dbReference type="SUPFAM" id="SSF144232">
    <property type="entry name" value="HIT/MYND zinc finger-like"/>
    <property type="match status" value="1"/>
</dbReference>
<name>A0AAD3D0X7_9STRA</name>
<gene>
    <name evidence="7" type="ORF">CTEN210_12135</name>
</gene>
<evidence type="ECO:0000256" key="3">
    <source>
        <dbReference type="ARBA" id="ARBA00022833"/>
    </source>
</evidence>
<comment type="caution">
    <text evidence="7">The sequence shown here is derived from an EMBL/GenBank/DDBJ whole genome shotgun (WGS) entry which is preliminary data.</text>
</comment>
<protein>
    <recommendedName>
        <fullName evidence="6">MYND-type domain-containing protein</fullName>
    </recommendedName>
</protein>
<dbReference type="Pfam" id="PF01753">
    <property type="entry name" value="zf-MYND"/>
    <property type="match status" value="1"/>
</dbReference>
<proteinExistence type="predicted"/>
<feature type="compositionally biased region" description="Basic residues" evidence="5">
    <location>
        <begin position="532"/>
        <end position="546"/>
    </location>
</feature>
<keyword evidence="1" id="KW-0479">Metal-binding</keyword>
<dbReference type="PROSITE" id="PS50865">
    <property type="entry name" value="ZF_MYND_2"/>
    <property type="match status" value="1"/>
</dbReference>
<evidence type="ECO:0000256" key="2">
    <source>
        <dbReference type="ARBA" id="ARBA00022771"/>
    </source>
</evidence>
<feature type="domain" description="MYND-type" evidence="6">
    <location>
        <begin position="477"/>
        <end position="520"/>
    </location>
</feature>